<dbReference type="Proteomes" id="UP000237947">
    <property type="component" value="Chromosome"/>
</dbReference>
<keyword evidence="5 8" id="KW-1133">Transmembrane helix</keyword>
<dbReference type="AlphaFoldDB" id="A0A2S0KP14"/>
<evidence type="ECO:0000256" key="3">
    <source>
        <dbReference type="ARBA" id="ARBA00022475"/>
    </source>
</evidence>
<evidence type="ECO:0000313" key="9">
    <source>
        <dbReference type="EMBL" id="AVM42748.1"/>
    </source>
</evidence>
<keyword evidence="7" id="KW-0862">Zinc</keyword>
<evidence type="ECO:0000313" key="10">
    <source>
        <dbReference type="Proteomes" id="UP000237947"/>
    </source>
</evidence>
<evidence type="ECO:0000256" key="6">
    <source>
        <dbReference type="ARBA" id="ARBA00023136"/>
    </source>
</evidence>
<feature type="transmembrane region" description="Helical" evidence="8">
    <location>
        <begin position="88"/>
        <end position="105"/>
    </location>
</feature>
<comment type="similarity">
    <text evidence="2">Belongs to the UPF0073 (Hly-III) family.</text>
</comment>
<feature type="binding site" evidence="7">
    <location>
        <position position="207"/>
    </location>
    <ligand>
        <name>Zn(2+)</name>
        <dbReference type="ChEBI" id="CHEBI:29105"/>
    </ligand>
</feature>
<dbReference type="PANTHER" id="PTHR20855">
    <property type="entry name" value="ADIPOR/PROGESTIN RECEPTOR-RELATED"/>
    <property type="match status" value="1"/>
</dbReference>
<gene>
    <name evidence="9" type="ORF">C5Q98_05770</name>
</gene>
<protein>
    <submittedName>
        <fullName evidence="9">Hemolysin III</fullName>
    </submittedName>
</protein>
<dbReference type="InterPro" id="IPR005744">
    <property type="entry name" value="Hy-lIII"/>
</dbReference>
<dbReference type="KEGG" id="fsa:C5Q98_05770"/>
<feature type="transmembrane region" description="Helical" evidence="8">
    <location>
        <begin position="20"/>
        <end position="45"/>
    </location>
</feature>
<comment type="subcellular location">
    <subcellularLocation>
        <location evidence="1">Cell membrane</location>
        <topology evidence="1">Multi-pass membrane protein</topology>
    </subcellularLocation>
</comment>
<dbReference type="GO" id="GO:0140911">
    <property type="term" value="F:pore-forming activity"/>
    <property type="evidence" value="ECO:0007669"/>
    <property type="project" value="InterPro"/>
</dbReference>
<keyword evidence="4 8" id="KW-0812">Transmembrane</keyword>
<keyword evidence="10" id="KW-1185">Reference proteome</keyword>
<dbReference type="GO" id="GO:0046872">
    <property type="term" value="F:metal ion binding"/>
    <property type="evidence" value="ECO:0007669"/>
    <property type="project" value="UniProtKB-KW"/>
</dbReference>
<evidence type="ECO:0000256" key="5">
    <source>
        <dbReference type="ARBA" id="ARBA00022989"/>
    </source>
</evidence>
<accession>A0A2S0KP14</accession>
<dbReference type="Pfam" id="PF03006">
    <property type="entry name" value="HlyIII"/>
    <property type="match status" value="1"/>
</dbReference>
<feature type="transmembrane region" description="Helical" evidence="8">
    <location>
        <begin position="205"/>
        <end position="224"/>
    </location>
</feature>
<dbReference type="GO" id="GO:0005886">
    <property type="term" value="C:plasma membrane"/>
    <property type="evidence" value="ECO:0007669"/>
    <property type="project" value="UniProtKB-SubCell"/>
</dbReference>
<evidence type="ECO:0000256" key="7">
    <source>
        <dbReference type="PIRSR" id="PIRSR604254-1"/>
    </source>
</evidence>
<dbReference type="InterPro" id="IPR004254">
    <property type="entry name" value="AdipoR/HlyIII-related"/>
</dbReference>
<name>A0A2S0KP14_9FIRM</name>
<dbReference type="PANTHER" id="PTHR20855:SF3">
    <property type="entry name" value="LD03007P"/>
    <property type="match status" value="1"/>
</dbReference>
<feature type="binding site" evidence="7">
    <location>
        <position position="203"/>
    </location>
    <ligand>
        <name>Zn(2+)</name>
        <dbReference type="ChEBI" id="CHEBI:29105"/>
    </ligand>
</feature>
<evidence type="ECO:0000256" key="4">
    <source>
        <dbReference type="ARBA" id="ARBA00022692"/>
    </source>
</evidence>
<feature type="transmembrane region" description="Helical" evidence="8">
    <location>
        <begin position="174"/>
        <end position="193"/>
    </location>
</feature>
<keyword evidence="3" id="KW-1003">Cell membrane</keyword>
<feature type="transmembrane region" description="Helical" evidence="8">
    <location>
        <begin position="57"/>
        <end position="76"/>
    </location>
</feature>
<dbReference type="EMBL" id="CP027226">
    <property type="protein sequence ID" value="AVM42748.1"/>
    <property type="molecule type" value="Genomic_DNA"/>
</dbReference>
<evidence type="ECO:0000256" key="2">
    <source>
        <dbReference type="ARBA" id="ARBA00008488"/>
    </source>
</evidence>
<proteinExistence type="inferred from homology"/>
<evidence type="ECO:0000256" key="1">
    <source>
        <dbReference type="ARBA" id="ARBA00004651"/>
    </source>
</evidence>
<sequence length="225" mass="25191">MSNNETNTPIRHRDTHFYRILNEVLNSVTHGFGFGAAVTATVFLIIKGVAHGSALEITAYTIYGVSMCLMFLFSTLYHSLKFTKAEKVFHILDHSGIFFLIAGTYTPYTLISIGGALGITIFVIEWVLAIVGIFGKIFKWKFVMKYSTWIYAAMGWVALFALKPLFENMGLGGALWLLGGGLIYTIGIIFYGLGKRRNIPYAHVVWHIFVFLAAVAMFISIYVYV</sequence>
<keyword evidence="6 8" id="KW-0472">Membrane</keyword>
<reference evidence="10" key="1">
    <citation type="submission" date="2018-02" db="EMBL/GenBank/DDBJ databases">
        <authorList>
            <person name="Holder M.E."/>
            <person name="Ajami N.J."/>
            <person name="Petrosino J.F."/>
        </authorList>
    </citation>
    <scope>NUCLEOTIDE SEQUENCE [LARGE SCALE GENOMIC DNA]</scope>
    <source>
        <strain evidence="10">CCUG 47711</strain>
    </source>
</reference>
<dbReference type="NCBIfam" id="TIGR01065">
    <property type="entry name" value="hlyIII"/>
    <property type="match status" value="1"/>
</dbReference>
<feature type="transmembrane region" description="Helical" evidence="8">
    <location>
        <begin position="146"/>
        <end position="162"/>
    </location>
</feature>
<dbReference type="OrthoDB" id="9813689at2"/>
<dbReference type="RefSeq" id="WP_106012699.1">
    <property type="nucleotide sequence ID" value="NZ_CP027226.1"/>
</dbReference>
<feature type="transmembrane region" description="Helical" evidence="8">
    <location>
        <begin position="111"/>
        <end position="134"/>
    </location>
</feature>
<feature type="binding site" evidence="7">
    <location>
        <position position="78"/>
    </location>
    <ligand>
        <name>Zn(2+)</name>
        <dbReference type="ChEBI" id="CHEBI:29105"/>
    </ligand>
</feature>
<organism evidence="9 10">
    <name type="scientific">Fastidiosipila sanguinis</name>
    <dbReference type="NCBI Taxonomy" id="236753"/>
    <lineage>
        <taxon>Bacteria</taxon>
        <taxon>Bacillati</taxon>
        <taxon>Bacillota</taxon>
        <taxon>Clostridia</taxon>
        <taxon>Eubacteriales</taxon>
        <taxon>Oscillospiraceae</taxon>
        <taxon>Fastidiosipila</taxon>
    </lineage>
</organism>
<evidence type="ECO:0000256" key="8">
    <source>
        <dbReference type="SAM" id="Phobius"/>
    </source>
</evidence>
<keyword evidence="7" id="KW-0479">Metal-binding</keyword>